<accession>A0AAD6HME1</accession>
<evidence type="ECO:0000256" key="3">
    <source>
        <dbReference type="ARBA" id="ARBA00023163"/>
    </source>
</evidence>
<feature type="domain" description="Zn(2)-C6 fungal-type" evidence="5">
    <location>
        <begin position="14"/>
        <end position="47"/>
    </location>
</feature>
<evidence type="ECO:0000256" key="1">
    <source>
        <dbReference type="ARBA" id="ARBA00023015"/>
    </source>
</evidence>
<dbReference type="InterPro" id="IPR001138">
    <property type="entry name" value="Zn2Cys6_DnaBD"/>
</dbReference>
<dbReference type="CDD" id="cd00067">
    <property type="entry name" value="GAL4"/>
    <property type="match status" value="1"/>
</dbReference>
<dbReference type="PROSITE" id="PS50048">
    <property type="entry name" value="ZN2_CY6_FUNGAL_2"/>
    <property type="match status" value="1"/>
</dbReference>
<dbReference type="GO" id="GO:0000981">
    <property type="term" value="F:DNA-binding transcription factor activity, RNA polymerase II-specific"/>
    <property type="evidence" value="ECO:0007669"/>
    <property type="project" value="InterPro"/>
</dbReference>
<dbReference type="GO" id="GO:0008270">
    <property type="term" value="F:zinc ion binding"/>
    <property type="evidence" value="ECO:0007669"/>
    <property type="project" value="InterPro"/>
</dbReference>
<organism evidence="6 7">
    <name type="scientific">Penicillium malachiteum</name>
    <dbReference type="NCBI Taxonomy" id="1324776"/>
    <lineage>
        <taxon>Eukaryota</taxon>
        <taxon>Fungi</taxon>
        <taxon>Dikarya</taxon>
        <taxon>Ascomycota</taxon>
        <taxon>Pezizomycotina</taxon>
        <taxon>Eurotiomycetes</taxon>
        <taxon>Eurotiomycetidae</taxon>
        <taxon>Eurotiales</taxon>
        <taxon>Aspergillaceae</taxon>
        <taxon>Penicillium</taxon>
    </lineage>
</organism>
<comment type="caution">
    <text evidence="6">The sequence shown here is derived from an EMBL/GenBank/DDBJ whole genome shotgun (WGS) entry which is preliminary data.</text>
</comment>
<keyword evidence="2" id="KW-0238">DNA-binding</keyword>
<dbReference type="AlphaFoldDB" id="A0AAD6HME1"/>
<keyword evidence="3" id="KW-0804">Transcription</keyword>
<dbReference type="EMBL" id="JAQJAN010000006">
    <property type="protein sequence ID" value="KAJ5727457.1"/>
    <property type="molecule type" value="Genomic_DNA"/>
</dbReference>
<proteinExistence type="predicted"/>
<gene>
    <name evidence="6" type="ORF">N7493_005277</name>
</gene>
<keyword evidence="1" id="KW-0805">Transcription regulation</keyword>
<sequence>MHPALNYRQSRRSACDRCRGFKLRCERDQINGRSCERCLKAQVMCTTSINHPASNYLSSKNRSCSFPGEYDQRFMSSDRLVMPVLHKPSISKVRKAVSPGNIRKHENSALSNWSYPDPFASWVSVSGDMVPFGGDTDPQMMSYPGTTFPFEQWTEQPSHWPRNNFPPAPAQDFILESNYRPDHPTLAPDQLISGTSYSIQGGSQTVTTGSLPESQSLLGSASMSMTEDSWEFPWLQASGITEDDKNMEFSTEWTLPNFNDLRKRLLKLNLELTDDLELLEAESKLARFSPFLRDDISSSVSKLDLSISRMLSHSTHFLEMLQPGANTSEISQSLIPSIEQSHTGLDIFDDTKPLSLGSRDGGLEEVATTASHDSGYHTIFTSPSDQEGSTALNKFDISTFLTIFTTYCQLIRLYRSVFNQLHQLLLIAPPTDMSSLLLLPSLQFGQYDMEGNLAMQIQALMNLVLNMLEKIERALGVSQDSSGDISSAPSILENTLLASIRDNVITQEQIECGVSLKDTIACLIRLVKDTVCV</sequence>
<protein>
    <recommendedName>
        <fullName evidence="5">Zn(2)-C6 fungal-type domain-containing protein</fullName>
    </recommendedName>
</protein>
<name>A0AAD6HME1_9EURO</name>
<evidence type="ECO:0000256" key="4">
    <source>
        <dbReference type="ARBA" id="ARBA00023242"/>
    </source>
</evidence>
<reference evidence="6" key="1">
    <citation type="journal article" date="2023" name="IMA Fungus">
        <title>Comparative genomic study of the Penicillium genus elucidates a diverse pangenome and 15 lateral gene transfer events.</title>
        <authorList>
            <person name="Petersen C."/>
            <person name="Sorensen T."/>
            <person name="Nielsen M.R."/>
            <person name="Sondergaard T.E."/>
            <person name="Sorensen J.L."/>
            <person name="Fitzpatrick D.A."/>
            <person name="Frisvad J.C."/>
            <person name="Nielsen K.L."/>
        </authorList>
    </citation>
    <scope>NUCLEOTIDE SEQUENCE</scope>
    <source>
        <strain evidence="6">IBT 17514</strain>
    </source>
</reference>
<reference evidence="6" key="2">
    <citation type="submission" date="2023-01" db="EMBL/GenBank/DDBJ databases">
        <authorList>
            <person name="Petersen C."/>
        </authorList>
    </citation>
    <scope>NUCLEOTIDE SEQUENCE</scope>
    <source>
        <strain evidence="6">IBT 17514</strain>
    </source>
</reference>
<dbReference type="GO" id="GO:0003677">
    <property type="term" value="F:DNA binding"/>
    <property type="evidence" value="ECO:0007669"/>
    <property type="project" value="UniProtKB-KW"/>
</dbReference>
<dbReference type="Proteomes" id="UP001215712">
    <property type="component" value="Unassembled WGS sequence"/>
</dbReference>
<evidence type="ECO:0000256" key="2">
    <source>
        <dbReference type="ARBA" id="ARBA00023125"/>
    </source>
</evidence>
<evidence type="ECO:0000313" key="7">
    <source>
        <dbReference type="Proteomes" id="UP001215712"/>
    </source>
</evidence>
<dbReference type="Gene3D" id="4.10.240.10">
    <property type="entry name" value="Zn(2)-C6 fungal-type DNA-binding domain"/>
    <property type="match status" value="1"/>
</dbReference>
<evidence type="ECO:0000259" key="5">
    <source>
        <dbReference type="PROSITE" id="PS50048"/>
    </source>
</evidence>
<dbReference type="SUPFAM" id="SSF57701">
    <property type="entry name" value="Zn2/Cys6 DNA-binding domain"/>
    <property type="match status" value="1"/>
</dbReference>
<keyword evidence="4" id="KW-0539">Nucleus</keyword>
<evidence type="ECO:0000313" key="6">
    <source>
        <dbReference type="EMBL" id="KAJ5727457.1"/>
    </source>
</evidence>
<dbReference type="InterPro" id="IPR036864">
    <property type="entry name" value="Zn2-C6_fun-type_DNA-bd_sf"/>
</dbReference>
<keyword evidence="7" id="KW-1185">Reference proteome</keyword>
<dbReference type="PROSITE" id="PS00463">
    <property type="entry name" value="ZN2_CY6_FUNGAL_1"/>
    <property type="match status" value="1"/>
</dbReference>